<name>A0A9D4CWM9_DREPO</name>
<comment type="caution">
    <text evidence="1">The sequence shown here is derived from an EMBL/GenBank/DDBJ whole genome shotgun (WGS) entry which is preliminary data.</text>
</comment>
<evidence type="ECO:0000313" key="1">
    <source>
        <dbReference type="EMBL" id="KAH3734687.1"/>
    </source>
</evidence>
<dbReference type="EMBL" id="JAIWYP010000011">
    <property type="protein sequence ID" value="KAH3734687.1"/>
    <property type="molecule type" value="Genomic_DNA"/>
</dbReference>
<keyword evidence="2" id="KW-1185">Reference proteome</keyword>
<reference evidence="1" key="2">
    <citation type="submission" date="2020-11" db="EMBL/GenBank/DDBJ databases">
        <authorList>
            <person name="McCartney M.A."/>
            <person name="Auch B."/>
            <person name="Kono T."/>
            <person name="Mallez S."/>
            <person name="Becker A."/>
            <person name="Gohl D.M."/>
            <person name="Silverstein K.A.T."/>
            <person name="Koren S."/>
            <person name="Bechman K.B."/>
            <person name="Herman A."/>
            <person name="Abrahante J.E."/>
            <person name="Garbe J."/>
        </authorList>
    </citation>
    <scope>NUCLEOTIDE SEQUENCE</scope>
    <source>
        <strain evidence="1">Duluth1</strain>
        <tissue evidence="1">Whole animal</tissue>
    </source>
</reference>
<gene>
    <name evidence="1" type="ORF">DPMN_041131</name>
</gene>
<accession>A0A9D4CWM9</accession>
<dbReference type="Proteomes" id="UP000828390">
    <property type="component" value="Unassembled WGS sequence"/>
</dbReference>
<sequence>MADIEELLRWVHSDPDMEIPLGDCPRLEPVAPPTSPLECKEPSLLEVKEVVRKARVGSAPGPKIYHTRTTRCALSCCVDYGTYLR</sequence>
<reference evidence="1" key="1">
    <citation type="journal article" date="2019" name="bioRxiv">
        <title>The Genome of the Zebra Mussel, Dreissena polymorpha: A Resource for Invasive Species Research.</title>
        <authorList>
            <person name="McCartney M.A."/>
            <person name="Auch B."/>
            <person name="Kono T."/>
            <person name="Mallez S."/>
            <person name="Zhang Y."/>
            <person name="Obille A."/>
            <person name="Becker A."/>
            <person name="Abrahante J.E."/>
            <person name="Garbe J."/>
            <person name="Badalamenti J.P."/>
            <person name="Herman A."/>
            <person name="Mangelson H."/>
            <person name="Liachko I."/>
            <person name="Sullivan S."/>
            <person name="Sone E.D."/>
            <person name="Koren S."/>
            <person name="Silverstein K.A.T."/>
            <person name="Beckman K.B."/>
            <person name="Gohl D.M."/>
        </authorList>
    </citation>
    <scope>NUCLEOTIDE SEQUENCE</scope>
    <source>
        <strain evidence="1">Duluth1</strain>
        <tissue evidence="1">Whole animal</tissue>
    </source>
</reference>
<dbReference type="AlphaFoldDB" id="A0A9D4CWM9"/>
<organism evidence="1 2">
    <name type="scientific">Dreissena polymorpha</name>
    <name type="common">Zebra mussel</name>
    <name type="synonym">Mytilus polymorpha</name>
    <dbReference type="NCBI Taxonomy" id="45954"/>
    <lineage>
        <taxon>Eukaryota</taxon>
        <taxon>Metazoa</taxon>
        <taxon>Spiralia</taxon>
        <taxon>Lophotrochozoa</taxon>
        <taxon>Mollusca</taxon>
        <taxon>Bivalvia</taxon>
        <taxon>Autobranchia</taxon>
        <taxon>Heteroconchia</taxon>
        <taxon>Euheterodonta</taxon>
        <taxon>Imparidentia</taxon>
        <taxon>Neoheterodontei</taxon>
        <taxon>Myida</taxon>
        <taxon>Dreissenoidea</taxon>
        <taxon>Dreissenidae</taxon>
        <taxon>Dreissena</taxon>
    </lineage>
</organism>
<protein>
    <submittedName>
        <fullName evidence="1">Uncharacterized protein</fullName>
    </submittedName>
</protein>
<evidence type="ECO:0000313" key="2">
    <source>
        <dbReference type="Proteomes" id="UP000828390"/>
    </source>
</evidence>
<proteinExistence type="predicted"/>